<sequence>MLVVITAETFFIAEITQIKQMIDLGLKHVHIRKPRASYAELKSWLQQFEPHYLATMMLHQHHVLAEEFCCKGMHFKEMQRNTESEAFRFQLEKLKKKGFQVSTSFHEINELNSYAALFDYCFLSPVFTSISKTGYEGKGFEVHNIPQQIIALGGITSEKIAEVQQRGFSGAAFLGAIWLSENPVEAFIKIKNEYEHI</sequence>
<dbReference type="PANTHER" id="PTHR20857">
    <property type="entry name" value="THIAMINE-PHOSPHATE PYROPHOSPHORYLASE"/>
    <property type="match status" value="1"/>
</dbReference>
<evidence type="ECO:0000256" key="1">
    <source>
        <dbReference type="ARBA" id="ARBA00004948"/>
    </source>
</evidence>
<dbReference type="Pfam" id="PF02581">
    <property type="entry name" value="TMP-TENI"/>
    <property type="match status" value="1"/>
</dbReference>
<dbReference type="PANTHER" id="PTHR20857:SF15">
    <property type="entry name" value="THIAMINE-PHOSPHATE SYNTHASE"/>
    <property type="match status" value="1"/>
</dbReference>
<dbReference type="EMBL" id="QOVM01000001">
    <property type="protein sequence ID" value="RXG24512.1"/>
    <property type="molecule type" value="Genomic_DNA"/>
</dbReference>
<dbReference type="RefSeq" id="WP_128756249.1">
    <property type="nucleotide sequence ID" value="NZ_QOVM01000001.1"/>
</dbReference>
<dbReference type="SUPFAM" id="SSF51391">
    <property type="entry name" value="Thiamin phosphate synthase"/>
    <property type="match status" value="1"/>
</dbReference>
<dbReference type="GO" id="GO:0004789">
    <property type="term" value="F:thiamine-phosphate diphosphorylase activity"/>
    <property type="evidence" value="ECO:0007669"/>
    <property type="project" value="TreeGrafter"/>
</dbReference>
<dbReference type="InterPro" id="IPR036206">
    <property type="entry name" value="ThiamineP_synth_sf"/>
</dbReference>
<comment type="pathway">
    <text evidence="1">Cofactor biosynthesis; thiamine diphosphate biosynthesis.</text>
</comment>
<proteinExistence type="predicted"/>
<keyword evidence="5" id="KW-1185">Reference proteome</keyword>
<gene>
    <name evidence="4" type="ORF">DSM00_301</name>
</gene>
<dbReference type="Gene3D" id="3.20.20.70">
    <property type="entry name" value="Aldolase class I"/>
    <property type="match status" value="1"/>
</dbReference>
<name>A0A4V1KRD3_9FLAO</name>
<dbReference type="Proteomes" id="UP000289238">
    <property type="component" value="Unassembled WGS sequence"/>
</dbReference>
<dbReference type="OrthoDB" id="194683at2"/>
<evidence type="ECO:0000313" key="5">
    <source>
        <dbReference type="Proteomes" id="UP000289238"/>
    </source>
</evidence>
<dbReference type="CDD" id="cd00564">
    <property type="entry name" value="TMP_TenI"/>
    <property type="match status" value="1"/>
</dbReference>
<organism evidence="4 5">
    <name type="scientific">Leeuwenhoekiella aequorea</name>
    <dbReference type="NCBI Taxonomy" id="283736"/>
    <lineage>
        <taxon>Bacteria</taxon>
        <taxon>Pseudomonadati</taxon>
        <taxon>Bacteroidota</taxon>
        <taxon>Flavobacteriia</taxon>
        <taxon>Flavobacteriales</taxon>
        <taxon>Flavobacteriaceae</taxon>
        <taxon>Leeuwenhoekiella</taxon>
    </lineage>
</organism>
<keyword evidence="2" id="KW-0784">Thiamine biosynthesis</keyword>
<evidence type="ECO:0000256" key="2">
    <source>
        <dbReference type="ARBA" id="ARBA00022977"/>
    </source>
</evidence>
<dbReference type="AlphaFoldDB" id="A0A4V1KRD3"/>
<dbReference type="GO" id="GO:0009228">
    <property type="term" value="P:thiamine biosynthetic process"/>
    <property type="evidence" value="ECO:0007669"/>
    <property type="project" value="UniProtKB-KW"/>
</dbReference>
<evidence type="ECO:0000313" key="4">
    <source>
        <dbReference type="EMBL" id="RXG24512.1"/>
    </source>
</evidence>
<evidence type="ECO:0000259" key="3">
    <source>
        <dbReference type="Pfam" id="PF02581"/>
    </source>
</evidence>
<dbReference type="InterPro" id="IPR013785">
    <property type="entry name" value="Aldolase_TIM"/>
</dbReference>
<reference evidence="4 5" key="1">
    <citation type="submission" date="2018-07" db="EMBL/GenBank/DDBJ databases">
        <title>Leeuwenhoekiella genomics.</title>
        <authorList>
            <person name="Tahon G."/>
            <person name="Willems A."/>
        </authorList>
    </citation>
    <scope>NUCLEOTIDE SEQUENCE [LARGE SCALE GENOMIC DNA]</scope>
    <source>
        <strain evidence="4 5">LMG 22550</strain>
    </source>
</reference>
<dbReference type="GO" id="GO:0005737">
    <property type="term" value="C:cytoplasm"/>
    <property type="evidence" value="ECO:0007669"/>
    <property type="project" value="TreeGrafter"/>
</dbReference>
<accession>A0A4V1KRD3</accession>
<protein>
    <submittedName>
        <fullName evidence="4">Thiamine-phosphate pyrophosphorylase</fullName>
    </submittedName>
</protein>
<feature type="domain" description="Thiamine phosphate synthase/TenI" evidence="3">
    <location>
        <begin position="3"/>
        <end position="177"/>
    </location>
</feature>
<dbReference type="InterPro" id="IPR022998">
    <property type="entry name" value="ThiamineP_synth_TenI"/>
</dbReference>
<comment type="caution">
    <text evidence="4">The sequence shown here is derived from an EMBL/GenBank/DDBJ whole genome shotgun (WGS) entry which is preliminary data.</text>
</comment>